<feature type="region of interest" description="Disordered" evidence="1">
    <location>
        <begin position="531"/>
        <end position="559"/>
    </location>
</feature>
<dbReference type="SMART" id="SM01349">
    <property type="entry name" value="TOG"/>
    <property type="match status" value="2"/>
</dbReference>
<dbReference type="InterPro" id="IPR011989">
    <property type="entry name" value="ARM-like"/>
</dbReference>
<dbReference type="OrthoDB" id="205662at2759"/>
<dbReference type="AlphaFoldDB" id="A0A0R3SUU9"/>
<evidence type="ECO:0000313" key="3">
    <source>
        <dbReference type="EMBL" id="VDL61615.1"/>
    </source>
</evidence>
<accession>A0A0R3SUU9</accession>
<dbReference type="GO" id="GO:0051010">
    <property type="term" value="F:microtubule plus-end binding"/>
    <property type="evidence" value="ECO:0007669"/>
    <property type="project" value="InterPro"/>
</dbReference>
<dbReference type="STRING" id="6216.A0A0R3SUU9"/>
<dbReference type="InterPro" id="IPR034085">
    <property type="entry name" value="TOG"/>
</dbReference>
<evidence type="ECO:0000256" key="1">
    <source>
        <dbReference type="SAM" id="MobiDB-lite"/>
    </source>
</evidence>
<dbReference type="WBParaSite" id="HDID_0000929901-mRNA-1">
    <property type="protein sequence ID" value="HDID_0000929901-mRNA-1"/>
    <property type="gene ID" value="HDID_0000929901"/>
</dbReference>
<reference evidence="5" key="1">
    <citation type="submission" date="2016-04" db="UniProtKB">
        <authorList>
            <consortium name="WormBaseParasite"/>
        </authorList>
    </citation>
    <scope>IDENTIFICATION</scope>
</reference>
<feature type="domain" description="TOG" evidence="2">
    <location>
        <begin position="3"/>
        <end position="233"/>
    </location>
</feature>
<dbReference type="GO" id="GO:0046785">
    <property type="term" value="P:microtubule polymerization"/>
    <property type="evidence" value="ECO:0007669"/>
    <property type="project" value="InterPro"/>
</dbReference>
<dbReference type="Gene3D" id="1.25.10.10">
    <property type="entry name" value="Leucine-rich Repeat Variant"/>
    <property type="match status" value="3"/>
</dbReference>
<dbReference type="SUPFAM" id="SSF48371">
    <property type="entry name" value="ARM repeat"/>
    <property type="match status" value="1"/>
</dbReference>
<proteinExistence type="predicted"/>
<dbReference type="GO" id="GO:0030951">
    <property type="term" value="P:establishment or maintenance of microtubule cytoskeleton polarity"/>
    <property type="evidence" value="ECO:0007669"/>
    <property type="project" value="InterPro"/>
</dbReference>
<dbReference type="GO" id="GO:0007051">
    <property type="term" value="P:spindle organization"/>
    <property type="evidence" value="ECO:0007669"/>
    <property type="project" value="InterPro"/>
</dbReference>
<dbReference type="InterPro" id="IPR016024">
    <property type="entry name" value="ARM-type_fold"/>
</dbReference>
<evidence type="ECO:0000259" key="2">
    <source>
        <dbReference type="SMART" id="SM01349"/>
    </source>
</evidence>
<name>A0A0R3SUU9_HYMDI</name>
<organism evidence="5">
    <name type="scientific">Hymenolepis diminuta</name>
    <name type="common">Rat tapeworm</name>
    <dbReference type="NCBI Taxonomy" id="6216"/>
    <lineage>
        <taxon>Eukaryota</taxon>
        <taxon>Metazoa</taxon>
        <taxon>Spiralia</taxon>
        <taxon>Lophotrochozoa</taxon>
        <taxon>Platyhelminthes</taxon>
        <taxon>Cestoda</taxon>
        <taxon>Eucestoda</taxon>
        <taxon>Cyclophyllidea</taxon>
        <taxon>Hymenolepididae</taxon>
        <taxon>Hymenolepis</taxon>
    </lineage>
</organism>
<dbReference type="EMBL" id="UYSG01011255">
    <property type="protein sequence ID" value="VDL61615.1"/>
    <property type="molecule type" value="Genomic_DNA"/>
</dbReference>
<evidence type="ECO:0000313" key="5">
    <source>
        <dbReference type="WBParaSite" id="HDID_0000929901-mRNA-1"/>
    </source>
</evidence>
<dbReference type="PANTHER" id="PTHR12609">
    <property type="entry name" value="MICROTUBULE ASSOCIATED PROTEIN XMAP215"/>
    <property type="match status" value="1"/>
</dbReference>
<dbReference type="Proteomes" id="UP000274504">
    <property type="component" value="Unassembled WGS sequence"/>
</dbReference>
<protein>
    <submittedName>
        <fullName evidence="5">TOG domain-containing protein</fullName>
    </submittedName>
</protein>
<reference evidence="3 4" key="2">
    <citation type="submission" date="2018-11" db="EMBL/GenBank/DDBJ databases">
        <authorList>
            <consortium name="Pathogen Informatics"/>
        </authorList>
    </citation>
    <scope>NUCLEOTIDE SEQUENCE [LARGE SCALE GENOMIC DNA]</scope>
</reference>
<dbReference type="GO" id="GO:0061863">
    <property type="term" value="F:microtubule plus end polymerase"/>
    <property type="evidence" value="ECO:0007669"/>
    <property type="project" value="InterPro"/>
</dbReference>
<evidence type="ECO:0000313" key="4">
    <source>
        <dbReference type="Proteomes" id="UP000274504"/>
    </source>
</evidence>
<sequence>MTDLIEKLSAARWNDRIEALERIDSRLRSNACTQIETSDLVNAVISVLSTDKHPKVIVTAANLIARSAATMKRDFAPLSKQTLSTCLVGFRTKQPVILAALRAAADASVATMSIESVAEAVIASLGEKSANPTSKEEAMGVLNRALQVSLDSSNPPPVSSRRVIFKHILSPLVFNLEDRTDTVRDAAYNTLASARRFLADEAAYARLASKDVDDSKKSRIDQAYQKLAKVVKKVNRSPKPPTVESNELDDFPDKAVLAKRPPNATPLVGSSQAKKPKMNAKGASQLIPSNSNFTSELHMSDDEIKDMLFKRSISESTINNLTSTNWKERFESIDRIYSTVSSISSIDSPAFTQSLIRFLLRTPGFKETNVQIKCRLLETLASLIENSKEASLCESLFEHLTTSLVGMICTPKLIGSCEACFRGLEQCCGLTVLGDTLLGIVATAKMPNLNYQQTIKRLREGFNNGSGQVRHAYITLSGAIFSCLSHGGSSNTYPPVGAFKADLENSTNSAIVKLLQEEFEKRECMVANAYSTPGLGNKKPPPSPLLHEHETPARNPRRTTTVLSSLSKTLQRSLACESHKSPPIHGNGSYILESENSPFGLSTTFSAVSVPILMADFKAKKTRLAQLATGTLHPSRQRLEADFLDAGMHENLRRLFSFWDSNPAKIKETLVLLTQLLLHPTPSREGAMDAGHHHPLSDTLTNIDLIFQWMAESCFSADKLDLDVVAQSIDYLDELISRLANAKMILMPIEVRILLPWPLLASHILERYFCQSKEHSSRLANLLLSFCHVLPANVVYTTVMDAISTITETIILKELFVVLKLLFSRFQSLLDPSVADIKAIAQYVGSSDRQVNRAALECLKLVRGTYTIEQISTMAGNLTDRDRAFLEDALNQDVSAHSFHTPMRPKAVTYTDNINNVSYTNNPSILASISRSQIQEDGESLLKAARQWIVNVLEVDDRAKEYRMVTFLISKLISTPLHDGEPSVFDDAFLALSHLDFLHHSTATRDLLLSQAPELLESLGIQMDLIASGWIPPFDYSSERAGRFVRATIGLAINIFRSDFLTRNLTPNSLFCLIGGLLHLHSTFSRIRLGEWESLVLKNTLLFLLVDMNVAQSLEEDIFGTLAFIHEKLVGGNTTTYIRLKRFEECGGVRISTYKLNITEIVSCLEDTFARRPQHSNDEAGAVLIAFALQQLAV</sequence>
<gene>
    <name evidence="3" type="ORF">HDID_LOCUS9297</name>
</gene>
<feature type="domain" description="TOG" evidence="2">
    <location>
        <begin position="299"/>
        <end position="528"/>
    </location>
</feature>
<dbReference type="InterPro" id="IPR045110">
    <property type="entry name" value="XMAP215"/>
</dbReference>
<feature type="region of interest" description="Disordered" evidence="1">
    <location>
        <begin position="259"/>
        <end position="286"/>
    </location>
</feature>